<protein>
    <submittedName>
        <fullName evidence="2">Uncharacterized protein</fullName>
    </submittedName>
</protein>
<dbReference type="Proteomes" id="UP000317519">
    <property type="component" value="Unassembled WGS sequence"/>
</dbReference>
<feature type="transmembrane region" description="Helical" evidence="1">
    <location>
        <begin position="20"/>
        <end position="44"/>
    </location>
</feature>
<proteinExistence type="predicted"/>
<name>A0ABY3FK30_9FLAO</name>
<reference evidence="2 3" key="1">
    <citation type="journal article" date="2015" name="Stand. Genomic Sci.">
        <title>Genomic Encyclopedia of Bacterial and Archaeal Type Strains, Phase III: the genomes of soil and plant-associated and newly described type strains.</title>
        <authorList>
            <person name="Whitman W.B."/>
            <person name="Woyke T."/>
            <person name="Klenk H.P."/>
            <person name="Zhou Y."/>
            <person name="Lilburn T.G."/>
            <person name="Beck B.J."/>
            <person name="De Vos P."/>
            <person name="Vandamme P."/>
            <person name="Eisen J.A."/>
            <person name="Garrity G."/>
            <person name="Hugenholtz P."/>
            <person name="Kyrpides N.C."/>
        </authorList>
    </citation>
    <scope>NUCLEOTIDE SEQUENCE [LARGE SCALE GENOMIC DNA]</scope>
    <source>
        <strain evidence="2 3">CGMCC 1.6847</strain>
    </source>
</reference>
<accession>A0ABY3FK30</accession>
<comment type="caution">
    <text evidence="2">The sequence shown here is derived from an EMBL/GenBank/DDBJ whole genome shotgun (WGS) entry which is preliminary data.</text>
</comment>
<sequence>MKFATQQSLETSNCLITSIYTVNFIVLKIVQIICITHCCFFVHLSMKFINGTKTNQLAAQMSLALSIFYKW</sequence>
<organism evidence="2 3">
    <name type="scientific">Flavobacterium tiangeerense</name>
    <dbReference type="NCBI Taxonomy" id="459471"/>
    <lineage>
        <taxon>Bacteria</taxon>
        <taxon>Pseudomonadati</taxon>
        <taxon>Bacteroidota</taxon>
        <taxon>Flavobacteriia</taxon>
        <taxon>Flavobacteriales</taxon>
        <taxon>Flavobacteriaceae</taxon>
        <taxon>Flavobacterium</taxon>
    </lineage>
</organism>
<evidence type="ECO:0000256" key="1">
    <source>
        <dbReference type="SAM" id="Phobius"/>
    </source>
</evidence>
<keyword evidence="1" id="KW-1133">Transmembrane helix</keyword>
<keyword evidence="3" id="KW-1185">Reference proteome</keyword>
<gene>
    <name evidence="2" type="ORF">IQ05_03037</name>
</gene>
<keyword evidence="1" id="KW-0472">Membrane</keyword>
<evidence type="ECO:0000313" key="2">
    <source>
        <dbReference type="EMBL" id="TWH99696.1"/>
    </source>
</evidence>
<evidence type="ECO:0000313" key="3">
    <source>
        <dbReference type="Proteomes" id="UP000317519"/>
    </source>
</evidence>
<keyword evidence="1" id="KW-0812">Transmembrane</keyword>
<dbReference type="EMBL" id="VLKO01000013">
    <property type="protein sequence ID" value="TWH99696.1"/>
    <property type="molecule type" value="Genomic_DNA"/>
</dbReference>